<dbReference type="InterPro" id="IPR050075">
    <property type="entry name" value="LeuD"/>
</dbReference>
<sequence>MKDKKIKRPAGRSAVELNCRAVFFGNNINTDLIHAPSNFAIETDKLRSNYISSKGSPDNGAAESGHEIPAAAGNKILIAGENFGLGSSRFSTVMALRNEGVKCVAARSISRIFERNLASAGIFPLTISKNDNIHLSEYLFEDACGSAEIIIKPPSGDKTVLSEIKLSVGGRKLSLRAGTDIFLYQIAAAVGMVNYIASDKRR</sequence>
<evidence type="ECO:0000313" key="5">
    <source>
        <dbReference type="Proteomes" id="UP000178735"/>
    </source>
</evidence>
<evidence type="ECO:0000259" key="3">
    <source>
        <dbReference type="Pfam" id="PF00694"/>
    </source>
</evidence>
<dbReference type="SUPFAM" id="SSF52016">
    <property type="entry name" value="LeuD/IlvD-like"/>
    <property type="match status" value="1"/>
</dbReference>
<evidence type="ECO:0000256" key="2">
    <source>
        <dbReference type="SAM" id="Phobius"/>
    </source>
</evidence>
<gene>
    <name evidence="4" type="ORF">A2008_08930</name>
</gene>
<dbReference type="Pfam" id="PF00694">
    <property type="entry name" value="Aconitase_C"/>
    <property type="match status" value="1"/>
</dbReference>
<keyword evidence="2" id="KW-1133">Transmembrane helix</keyword>
<evidence type="ECO:0000313" key="4">
    <source>
        <dbReference type="EMBL" id="OGM02982.1"/>
    </source>
</evidence>
<name>A0A1F7WJH8_9BACT</name>
<keyword evidence="2" id="KW-0472">Membrane</keyword>
<proteinExistence type="predicted"/>
<protein>
    <recommendedName>
        <fullName evidence="3">Aconitase A/isopropylmalate dehydratase small subunit swivel domain-containing protein</fullName>
    </recommendedName>
</protein>
<dbReference type="Proteomes" id="UP000178735">
    <property type="component" value="Unassembled WGS sequence"/>
</dbReference>
<dbReference type="STRING" id="1817813.A2008_08930"/>
<accession>A0A1F7WJH8</accession>
<dbReference type="EMBL" id="MGFH01000192">
    <property type="protein sequence ID" value="OGM02982.1"/>
    <property type="molecule type" value="Genomic_DNA"/>
</dbReference>
<keyword evidence="1" id="KW-0456">Lyase</keyword>
<dbReference type="PANTHER" id="PTHR43345:SF2">
    <property type="entry name" value="3-ISOPROPYLMALATE DEHYDRATASE SMALL SUBUNIT 1"/>
    <property type="match status" value="1"/>
</dbReference>
<dbReference type="Gene3D" id="3.20.19.10">
    <property type="entry name" value="Aconitase, domain 4"/>
    <property type="match status" value="1"/>
</dbReference>
<organism evidence="4 5">
    <name type="scientific">Candidatus Wallbacteria bacterium GWC2_49_35</name>
    <dbReference type="NCBI Taxonomy" id="1817813"/>
    <lineage>
        <taxon>Bacteria</taxon>
        <taxon>Candidatus Walliibacteriota</taxon>
    </lineage>
</organism>
<feature type="domain" description="Aconitase A/isopropylmalate dehydratase small subunit swivel" evidence="3">
    <location>
        <begin position="73"/>
        <end position="129"/>
    </location>
</feature>
<evidence type="ECO:0000256" key="1">
    <source>
        <dbReference type="ARBA" id="ARBA00023239"/>
    </source>
</evidence>
<dbReference type="InterPro" id="IPR000573">
    <property type="entry name" value="AconitaseA/IPMdHydase_ssu_swvl"/>
</dbReference>
<feature type="transmembrane region" description="Helical" evidence="2">
    <location>
        <begin position="181"/>
        <end position="197"/>
    </location>
</feature>
<dbReference type="PANTHER" id="PTHR43345">
    <property type="entry name" value="3-ISOPROPYLMALATE DEHYDRATASE SMALL SUBUNIT 2-RELATED-RELATED"/>
    <property type="match status" value="1"/>
</dbReference>
<reference evidence="4 5" key="1">
    <citation type="journal article" date="2016" name="Nat. Commun.">
        <title>Thousands of microbial genomes shed light on interconnected biogeochemical processes in an aquifer system.</title>
        <authorList>
            <person name="Anantharaman K."/>
            <person name="Brown C.T."/>
            <person name="Hug L.A."/>
            <person name="Sharon I."/>
            <person name="Castelle C.J."/>
            <person name="Probst A.J."/>
            <person name="Thomas B.C."/>
            <person name="Singh A."/>
            <person name="Wilkins M.J."/>
            <person name="Karaoz U."/>
            <person name="Brodie E.L."/>
            <person name="Williams K.H."/>
            <person name="Hubbard S.S."/>
            <person name="Banfield J.F."/>
        </authorList>
    </citation>
    <scope>NUCLEOTIDE SEQUENCE [LARGE SCALE GENOMIC DNA]</scope>
</reference>
<keyword evidence="2" id="KW-0812">Transmembrane</keyword>
<dbReference type="AlphaFoldDB" id="A0A1F7WJH8"/>
<dbReference type="GO" id="GO:0016829">
    <property type="term" value="F:lyase activity"/>
    <property type="evidence" value="ECO:0007669"/>
    <property type="project" value="UniProtKB-KW"/>
</dbReference>
<comment type="caution">
    <text evidence="4">The sequence shown here is derived from an EMBL/GenBank/DDBJ whole genome shotgun (WGS) entry which is preliminary data.</text>
</comment>
<dbReference type="InterPro" id="IPR015928">
    <property type="entry name" value="Aconitase/3IPM_dehydase_swvl"/>
</dbReference>